<feature type="region of interest" description="Disordered" evidence="4">
    <location>
        <begin position="1061"/>
        <end position="1097"/>
    </location>
</feature>
<feature type="compositionally biased region" description="Basic and acidic residues" evidence="4">
    <location>
        <begin position="277"/>
        <end position="294"/>
    </location>
</feature>
<keyword evidence="5" id="KW-1133">Transmembrane helix</keyword>
<feature type="compositionally biased region" description="Basic and acidic residues" evidence="4">
    <location>
        <begin position="189"/>
        <end position="201"/>
    </location>
</feature>
<feature type="region of interest" description="Disordered" evidence="4">
    <location>
        <begin position="86"/>
        <end position="177"/>
    </location>
</feature>
<sequence length="1097" mass="118147">MERIEIPAPSHPTKPRQDVDAAQITNATTTTTTTTTNMNRRRRRPSSIAIMAMSMTMTMIIIRRPVVVSSASPFLGCTAFLLPHSPPTAATRSRVPDTAGSPTSVDRMGGRTDNGGGVGSSHIAITAIRASSRSPPRRTTTKSSPEEAGGGDVGGGGGGGRGKEGKTRSSKDGNGRYKTIADMMKALERDPNKFVTRDSNGREVSVNGRRIDPRKGPSKRTRAKVDRPKQSYVYASQRRAMNANANTAIVDATKRTMTTAAVAAATVTGGGGGRFRRRDDGDDNDHVNDDRRDPIGATAGAALVPTSTDAASGSKRRRGISEAERERHANRIEYARSLGLDPNSQRADAIMGDGIEDVPRIVGRVRVGPRGSTTMAEEDDSVVETSGTYAYVIYKPPGWCVLGEKGRGGKTKKDSTTTDATIATVMTSTSTSTSVSTRRGNNNKTRRIKAYDEEVDDYTYVEYDEDDVLALLTPKERLELAKEGGLDLRDEKAVMARDSLMGIEWDDDDDGGVGVVRKKRRNGGIVSVDDIDSDDVTTARIAGVDGTRARANLNVPSSSRPSLASWLKDLKAAEGTPVRGGKYWIAIAGATDVDDSGLVLLCPRDRASYVHVDTCSYVAVIGNGGTMASRSSLVKSIRNAASAGGGSLVGTSDGTSATFEVLSRMRTGRAEDPVTTVRVCLSDGASTCDRAVLFCQDELGDGVRGDAAGDPLDRRSWRRLVHCESMTVSSLVDVDIDEPALVVEGVSLPDDISNYSNRRDGSVFVGGSFLGRRNGLSKNGMTNAYREINGAADGYPGWIVDRYDKWLYVQQEEEGEDDSGRPSAMLGKGPLPSLHDGYTAGVYYLPIRSDRSIMGNGRRKPVLLEGKAAPEIVPVVENGINYLVNLGDSFSTGIFLDQRLQRAYLANICNRETRVLNCFAHAGAFSVAAATSGARTVSLDLDRKWLDRIRPQMEANGIVEWEGRHDVIYGDCFDWLARLAKRNEPFDVVILDPPSTSVGKKKKRWSVKSDMAELVTLAVPLVKSDGLLFTTTNSASLRIEKFVNMCKKGLTDAGVPNARLERVSPMPSDFSSMGSQADRWHTEPEPKVSSNKATNPS</sequence>
<dbReference type="SUPFAM" id="SSF53335">
    <property type="entry name" value="S-adenosyl-L-methionine-dependent methyltransferases"/>
    <property type="match status" value="1"/>
</dbReference>
<evidence type="ECO:0000256" key="1">
    <source>
        <dbReference type="ARBA" id="ARBA00022603"/>
    </source>
</evidence>
<dbReference type="InterPro" id="IPR029063">
    <property type="entry name" value="SAM-dependent_MTases_sf"/>
</dbReference>
<protein>
    <recommendedName>
        <fullName evidence="6">S-adenosylmethionine-dependent methyltransferase domain-containing protein</fullName>
    </recommendedName>
</protein>
<dbReference type="GO" id="GO:0032259">
    <property type="term" value="P:methylation"/>
    <property type="evidence" value="ECO:0007669"/>
    <property type="project" value="UniProtKB-KW"/>
</dbReference>
<dbReference type="AlphaFoldDB" id="A0ABD3RT87"/>
<feature type="compositionally biased region" description="Gly residues" evidence="4">
    <location>
        <begin position="148"/>
        <end position="160"/>
    </location>
</feature>
<name>A0ABD3RT87_9STRA</name>
<reference evidence="7 8" key="1">
    <citation type="submission" date="2024-10" db="EMBL/GenBank/DDBJ databases">
        <title>Updated reference genomes for cyclostephanoid diatoms.</title>
        <authorList>
            <person name="Roberts W.R."/>
            <person name="Alverson A.J."/>
        </authorList>
    </citation>
    <scope>NUCLEOTIDE SEQUENCE [LARGE SCALE GENOMIC DNA]</scope>
    <source>
        <strain evidence="7 8">AJA228-03</strain>
    </source>
</reference>
<dbReference type="GO" id="GO:0008168">
    <property type="term" value="F:methyltransferase activity"/>
    <property type="evidence" value="ECO:0007669"/>
    <property type="project" value="UniProtKB-KW"/>
</dbReference>
<keyword evidence="5" id="KW-0812">Transmembrane</keyword>
<dbReference type="CDD" id="cd02440">
    <property type="entry name" value="AdoMet_MTases"/>
    <property type="match status" value="1"/>
</dbReference>
<feature type="region of interest" description="Disordered" evidence="4">
    <location>
        <begin position="269"/>
        <end position="328"/>
    </location>
</feature>
<evidence type="ECO:0000313" key="8">
    <source>
        <dbReference type="Proteomes" id="UP001530377"/>
    </source>
</evidence>
<keyword evidence="5" id="KW-0472">Membrane</keyword>
<keyword evidence="2" id="KW-0808">Transferase</keyword>
<dbReference type="Proteomes" id="UP001530377">
    <property type="component" value="Unassembled WGS sequence"/>
</dbReference>
<dbReference type="InterPro" id="IPR019614">
    <property type="entry name" value="SAM-dep_methyl-trfase"/>
</dbReference>
<keyword evidence="1" id="KW-0489">Methyltransferase</keyword>
<comment type="caution">
    <text evidence="7">The sequence shown here is derived from an EMBL/GenBank/DDBJ whole genome shotgun (WGS) entry which is preliminary data.</text>
</comment>
<organism evidence="7 8">
    <name type="scientific">Cyclostephanos tholiformis</name>
    <dbReference type="NCBI Taxonomy" id="382380"/>
    <lineage>
        <taxon>Eukaryota</taxon>
        <taxon>Sar</taxon>
        <taxon>Stramenopiles</taxon>
        <taxon>Ochrophyta</taxon>
        <taxon>Bacillariophyta</taxon>
        <taxon>Coscinodiscophyceae</taxon>
        <taxon>Thalassiosirophycidae</taxon>
        <taxon>Stephanodiscales</taxon>
        <taxon>Stephanodiscaceae</taxon>
        <taxon>Cyclostephanos</taxon>
    </lineage>
</organism>
<evidence type="ECO:0000256" key="4">
    <source>
        <dbReference type="SAM" id="MobiDB-lite"/>
    </source>
</evidence>
<feature type="compositionally biased region" description="Basic and acidic residues" evidence="4">
    <location>
        <begin position="319"/>
        <end position="328"/>
    </location>
</feature>
<accession>A0ABD3RT87</accession>
<dbReference type="PANTHER" id="PTHR43042">
    <property type="entry name" value="SAM-DEPENDENT METHYLTRANSFERASE"/>
    <property type="match status" value="1"/>
</dbReference>
<dbReference type="Gene3D" id="3.30.750.80">
    <property type="entry name" value="RNA methyltransferase domain (HRMD) like"/>
    <property type="match status" value="1"/>
</dbReference>
<evidence type="ECO:0000256" key="3">
    <source>
        <dbReference type="ARBA" id="ARBA00022691"/>
    </source>
</evidence>
<gene>
    <name evidence="7" type="ORF">ACHAXA_010334</name>
</gene>
<feature type="region of interest" description="Disordered" evidence="4">
    <location>
        <begin position="189"/>
        <end position="229"/>
    </location>
</feature>
<feature type="transmembrane region" description="Helical" evidence="5">
    <location>
        <begin position="48"/>
        <end position="66"/>
    </location>
</feature>
<feature type="compositionally biased region" description="Basic and acidic residues" evidence="4">
    <location>
        <begin position="161"/>
        <end position="175"/>
    </location>
</feature>
<feature type="domain" description="S-adenosylmethionine-dependent methyltransferase" evidence="6">
    <location>
        <begin position="871"/>
        <end position="1000"/>
    </location>
</feature>
<dbReference type="Gene3D" id="3.40.50.150">
    <property type="entry name" value="Vaccinia Virus protein VP39"/>
    <property type="match status" value="1"/>
</dbReference>
<evidence type="ECO:0000256" key="5">
    <source>
        <dbReference type="SAM" id="Phobius"/>
    </source>
</evidence>
<keyword evidence="8" id="KW-1185">Reference proteome</keyword>
<dbReference type="EMBL" id="JALLPB020000168">
    <property type="protein sequence ID" value="KAL3816029.1"/>
    <property type="molecule type" value="Genomic_DNA"/>
</dbReference>
<evidence type="ECO:0000259" key="6">
    <source>
        <dbReference type="Pfam" id="PF10672"/>
    </source>
</evidence>
<evidence type="ECO:0000256" key="2">
    <source>
        <dbReference type="ARBA" id="ARBA00022679"/>
    </source>
</evidence>
<dbReference type="PANTHER" id="PTHR43042:SF3">
    <property type="entry name" value="RIBOSOMAL RNA LARGE SUBUNIT METHYLTRANSFERASE YWBD-RELATED"/>
    <property type="match status" value="1"/>
</dbReference>
<proteinExistence type="predicted"/>
<dbReference type="Pfam" id="PF10672">
    <property type="entry name" value="Methyltrans_SAM"/>
    <property type="match status" value="1"/>
</dbReference>
<keyword evidence="3" id="KW-0949">S-adenosyl-L-methionine</keyword>
<evidence type="ECO:0000313" key="7">
    <source>
        <dbReference type="EMBL" id="KAL3816029.1"/>
    </source>
</evidence>
<feature type="compositionally biased region" description="Polar residues" evidence="4">
    <location>
        <begin position="1088"/>
        <end position="1097"/>
    </location>
</feature>